<dbReference type="GO" id="GO:0008515">
    <property type="term" value="F:sucrose transmembrane transporter activity"/>
    <property type="evidence" value="ECO:0007669"/>
    <property type="project" value="UniProtKB-ARBA"/>
</dbReference>
<reference evidence="11 12" key="1">
    <citation type="submission" date="2024-08" db="EMBL/GenBank/DDBJ databases">
        <title>Insights into the chromosomal genome structure of Flemingia macrophylla.</title>
        <authorList>
            <person name="Ding Y."/>
            <person name="Zhao Y."/>
            <person name="Bi W."/>
            <person name="Wu M."/>
            <person name="Zhao G."/>
            <person name="Gong Y."/>
            <person name="Li W."/>
            <person name="Zhang P."/>
        </authorList>
    </citation>
    <scope>NUCLEOTIDE SEQUENCE [LARGE SCALE GENOMIC DNA]</scope>
    <source>
        <strain evidence="11">DYQJB</strain>
        <tissue evidence="11">Leaf</tissue>
    </source>
</reference>
<evidence type="ECO:0000256" key="3">
    <source>
        <dbReference type="ARBA" id="ARBA00022448"/>
    </source>
</evidence>
<dbReference type="Pfam" id="PF03083">
    <property type="entry name" value="MtN3_slv"/>
    <property type="match status" value="2"/>
</dbReference>
<evidence type="ECO:0000256" key="10">
    <source>
        <dbReference type="RuleBase" id="RU910715"/>
    </source>
</evidence>
<dbReference type="PANTHER" id="PTHR10791:SF222">
    <property type="entry name" value="BIDIRECTIONAL SUGAR TRANSPORTER SWEET15"/>
    <property type="match status" value="1"/>
</dbReference>
<evidence type="ECO:0000256" key="9">
    <source>
        <dbReference type="ARBA" id="ARBA00023136"/>
    </source>
</evidence>
<name>A0ABD1N6K2_9FABA</name>
<dbReference type="PANTHER" id="PTHR10791">
    <property type="entry name" value="RAG1-ACTIVATING PROTEIN 1"/>
    <property type="match status" value="1"/>
</dbReference>
<dbReference type="Gene3D" id="1.20.1280.290">
    <property type="match status" value="2"/>
</dbReference>
<evidence type="ECO:0000313" key="11">
    <source>
        <dbReference type="EMBL" id="KAL2343737.1"/>
    </source>
</evidence>
<keyword evidence="9 10" id="KW-0472">Membrane</keyword>
<feature type="transmembrane region" description="Helical" evidence="10">
    <location>
        <begin position="194"/>
        <end position="215"/>
    </location>
</feature>
<comment type="similarity">
    <text evidence="2 10">Belongs to the SWEET sugar transporter family.</text>
</comment>
<dbReference type="FunFam" id="1.20.1280.290:FF:000003">
    <property type="entry name" value="Bidirectional sugar transporter SWEET"/>
    <property type="match status" value="1"/>
</dbReference>
<keyword evidence="6 10" id="KW-0812">Transmembrane</keyword>
<evidence type="ECO:0000256" key="4">
    <source>
        <dbReference type="ARBA" id="ARBA00022475"/>
    </source>
</evidence>
<proteinExistence type="inferred from homology"/>
<keyword evidence="12" id="KW-1185">Reference proteome</keyword>
<keyword evidence="4" id="KW-1003">Cell membrane</keyword>
<protein>
    <recommendedName>
        <fullName evidence="10">Bidirectional sugar transporter SWEET</fullName>
    </recommendedName>
</protein>
<organism evidence="11 12">
    <name type="scientific">Flemingia macrophylla</name>
    <dbReference type="NCBI Taxonomy" id="520843"/>
    <lineage>
        <taxon>Eukaryota</taxon>
        <taxon>Viridiplantae</taxon>
        <taxon>Streptophyta</taxon>
        <taxon>Embryophyta</taxon>
        <taxon>Tracheophyta</taxon>
        <taxon>Spermatophyta</taxon>
        <taxon>Magnoliopsida</taxon>
        <taxon>eudicotyledons</taxon>
        <taxon>Gunneridae</taxon>
        <taxon>Pentapetalae</taxon>
        <taxon>rosids</taxon>
        <taxon>fabids</taxon>
        <taxon>Fabales</taxon>
        <taxon>Fabaceae</taxon>
        <taxon>Papilionoideae</taxon>
        <taxon>50 kb inversion clade</taxon>
        <taxon>NPAAA clade</taxon>
        <taxon>indigoferoid/millettioid clade</taxon>
        <taxon>Phaseoleae</taxon>
        <taxon>Flemingia</taxon>
    </lineage>
</organism>
<dbReference type="GO" id="GO:0005886">
    <property type="term" value="C:plasma membrane"/>
    <property type="evidence" value="ECO:0007669"/>
    <property type="project" value="UniProtKB-SubCell"/>
</dbReference>
<evidence type="ECO:0000256" key="7">
    <source>
        <dbReference type="ARBA" id="ARBA00022737"/>
    </source>
</evidence>
<gene>
    <name evidence="11" type="ORF">Fmac_005022</name>
</gene>
<evidence type="ECO:0000256" key="1">
    <source>
        <dbReference type="ARBA" id="ARBA00004651"/>
    </source>
</evidence>
<comment type="caution">
    <text evidence="11">The sequence shown here is derived from an EMBL/GenBank/DDBJ whole genome shotgun (WGS) entry which is preliminary data.</text>
</comment>
<evidence type="ECO:0000256" key="8">
    <source>
        <dbReference type="ARBA" id="ARBA00022989"/>
    </source>
</evidence>
<dbReference type="InterPro" id="IPR047664">
    <property type="entry name" value="SWEET"/>
</dbReference>
<evidence type="ECO:0000256" key="5">
    <source>
        <dbReference type="ARBA" id="ARBA00022597"/>
    </source>
</evidence>
<feature type="transmembrane region" description="Helical" evidence="10">
    <location>
        <begin position="71"/>
        <end position="95"/>
    </location>
</feature>
<evidence type="ECO:0000313" key="12">
    <source>
        <dbReference type="Proteomes" id="UP001603857"/>
    </source>
</evidence>
<comment type="subcellular location">
    <subcellularLocation>
        <location evidence="1 10">Cell membrane</location>
        <topology evidence="1 10">Multi-pass membrane protein</topology>
    </subcellularLocation>
</comment>
<keyword evidence="8 10" id="KW-1133">Transmembrane helix</keyword>
<feature type="transmembrane region" description="Helical" evidence="10">
    <location>
        <begin position="168"/>
        <end position="188"/>
    </location>
</feature>
<comment type="function">
    <text evidence="10">Mediates both low-affinity uptake and efflux of sugar across the membrane.</text>
</comment>
<feature type="transmembrane region" description="Helical" evidence="10">
    <location>
        <begin position="133"/>
        <end position="156"/>
    </location>
</feature>
<keyword evidence="3 10" id="KW-0813">Transport</keyword>
<keyword evidence="7" id="KW-0677">Repeat</keyword>
<dbReference type="EMBL" id="JBGMDY010000002">
    <property type="protein sequence ID" value="KAL2343737.1"/>
    <property type="molecule type" value="Genomic_DNA"/>
</dbReference>
<dbReference type="InterPro" id="IPR004316">
    <property type="entry name" value="SWEET_rpt"/>
</dbReference>
<accession>A0ABD1N6K2</accession>
<keyword evidence="5 10" id="KW-0762">Sugar transport</keyword>
<feature type="transmembrane region" description="Helical" evidence="10">
    <location>
        <begin position="12"/>
        <end position="36"/>
    </location>
</feature>
<evidence type="ECO:0000256" key="2">
    <source>
        <dbReference type="ARBA" id="ARBA00007809"/>
    </source>
</evidence>
<feature type="transmembrane region" description="Helical" evidence="10">
    <location>
        <begin position="107"/>
        <end position="127"/>
    </location>
</feature>
<dbReference type="FunFam" id="1.20.1280.290:FF:000001">
    <property type="entry name" value="Bidirectional sugar transporter SWEET"/>
    <property type="match status" value="1"/>
</dbReference>
<dbReference type="Proteomes" id="UP001603857">
    <property type="component" value="Unassembled WGS sequence"/>
</dbReference>
<dbReference type="AlphaFoldDB" id="A0ABD1N6K2"/>
<feature type="transmembrane region" description="Helical" evidence="10">
    <location>
        <begin position="48"/>
        <end position="65"/>
    </location>
</feature>
<evidence type="ECO:0000256" key="6">
    <source>
        <dbReference type="ARBA" id="ARBA00022692"/>
    </source>
</evidence>
<sequence length="268" mass="29808">MAIIDTRNHLAFAFGLLGNVISFMVYLSPLPTFYRIYKKKSTESFQALPYLVALFSSMLWLYYASLKPSDATLLITINSFGCVIETIYITIFTIYATKDSKKLTVKLFALMNVGSFALVFLVTYFTVQGSLRVQVVGWICVTMAVGVFAAPLSIVAQVIRTKNVEFMPFYLSLFLTVSAVTWFLYGLFLKDICVAIPNVLGLALGLLQMLLYGIYRKNTSNKVPIIGKDSELALETMKNVLVLGKGEVFPVPVIYEGMMGEKGVEIPV</sequence>